<proteinExistence type="predicted"/>
<reference evidence="1 2" key="1">
    <citation type="submission" date="2022-06" db="EMBL/GenBank/DDBJ databases">
        <title>Haloarcula sp. a new haloarchaeum isolate from saline soil.</title>
        <authorList>
            <person name="Strakova D."/>
            <person name="Galisteo C."/>
            <person name="Sanchez-Porro C."/>
            <person name="Ventosa A."/>
        </authorList>
    </citation>
    <scope>NUCLEOTIDE SEQUENCE [LARGE SCALE GENOMIC DNA]</scope>
    <source>
        <strain evidence="1 2">S1CR25-12</strain>
    </source>
</reference>
<name>A0ABU2F6J3_9EURY</name>
<sequence>MKRREFIVGGTTAGISGIAGCSDSATPVMEFQNFVVPDPRMVSQDADGEEYVATIQNTRDGGEIAVELWYYRSPDTPRPGAAATYLNGEYQDRHFESAKARYFAGGERRDIAVTGDDHPLMESDSFDYGFALWPASHGAVFENTGGSGEIEFRFEYQDTQGYNPREPPNKLDSVGRGKTIEIVFNTVIPPLAKYDIVAEPV</sequence>
<evidence type="ECO:0008006" key="3">
    <source>
        <dbReference type="Google" id="ProtNLM"/>
    </source>
</evidence>
<keyword evidence="2" id="KW-1185">Reference proteome</keyword>
<accession>A0ABU2F6J3</accession>
<dbReference type="EMBL" id="JAMQON010000001">
    <property type="protein sequence ID" value="MDS0257812.1"/>
    <property type="molecule type" value="Genomic_DNA"/>
</dbReference>
<dbReference type="PROSITE" id="PS51257">
    <property type="entry name" value="PROKAR_LIPOPROTEIN"/>
    <property type="match status" value="1"/>
</dbReference>
<evidence type="ECO:0000313" key="2">
    <source>
        <dbReference type="Proteomes" id="UP001259659"/>
    </source>
</evidence>
<comment type="caution">
    <text evidence="1">The sequence shown here is derived from an EMBL/GenBank/DDBJ whole genome shotgun (WGS) entry which is preliminary data.</text>
</comment>
<organism evidence="1 2">
    <name type="scientific">Haloarcula saliterrae</name>
    <dbReference type="NCBI Taxonomy" id="2950534"/>
    <lineage>
        <taxon>Archaea</taxon>
        <taxon>Methanobacteriati</taxon>
        <taxon>Methanobacteriota</taxon>
        <taxon>Stenosarchaea group</taxon>
        <taxon>Halobacteria</taxon>
        <taxon>Halobacteriales</taxon>
        <taxon>Haloarculaceae</taxon>
        <taxon>Haloarcula</taxon>
    </lineage>
</organism>
<gene>
    <name evidence="1" type="ORF">NDI56_00155</name>
</gene>
<dbReference type="Proteomes" id="UP001259659">
    <property type="component" value="Unassembled WGS sequence"/>
</dbReference>
<dbReference type="RefSeq" id="WP_310917371.1">
    <property type="nucleotide sequence ID" value="NZ_JAMQON010000001.1"/>
</dbReference>
<protein>
    <recommendedName>
        <fullName evidence="3">Tat pathway signal sequence domain protein</fullName>
    </recommendedName>
</protein>
<evidence type="ECO:0000313" key="1">
    <source>
        <dbReference type="EMBL" id="MDS0257812.1"/>
    </source>
</evidence>